<comment type="catalytic activity">
    <reaction evidence="9">
        <text>5,6-dihydrouridine(20a) in tRNA + NADP(+) = uridine(20a) in tRNA + NADPH + H(+)</text>
        <dbReference type="Rhea" id="RHEA:53344"/>
        <dbReference type="Rhea" id="RHEA-COMP:13535"/>
        <dbReference type="Rhea" id="RHEA-COMP:13536"/>
        <dbReference type="ChEBI" id="CHEBI:15378"/>
        <dbReference type="ChEBI" id="CHEBI:57783"/>
        <dbReference type="ChEBI" id="CHEBI:58349"/>
        <dbReference type="ChEBI" id="CHEBI:65315"/>
        <dbReference type="ChEBI" id="CHEBI:74443"/>
    </reaction>
</comment>
<dbReference type="GO" id="GO:0010181">
    <property type="term" value="F:FMN binding"/>
    <property type="evidence" value="ECO:0007669"/>
    <property type="project" value="UniProtKB-UniRule"/>
</dbReference>
<keyword evidence="5 9" id="KW-0819">tRNA processing</keyword>
<comment type="similarity">
    <text evidence="9">Belongs to the Dus family. DusA subfamily.</text>
</comment>
<sequence>MSQNQKRLAVAPMMDWTDRQCRTFHRSLTKKAVLYSEMVTTGALIHGDVPRHLDFDEIQHPVVLQLGGSEPQDLATSAKLAQKWGYDEIDLNCGCPSERVQRGSFGACLMAEPDLVADCVKAMVDAVDMPVTVKHRIGLNEMNVQDNLNDYQFTLDFICKVANAGASQVTIHARNAILKGLSPKENRTIPPLRYDVAKQLRIDAQKHFPNLKVLLNGGLETNGDIARYWNDFDGFMIGRAAYHTPGMMLDWDEMFETDGQAFGHFFGVEQWNRITEELIGQCSGWLKHCQATGEHFHMAAITRHILGLAHGKGGSKHWRRKLSDYRLLGAVKTEQDIRGFFEDANQELRMYVEQEDSDRL</sequence>
<comment type="catalytic activity">
    <reaction evidence="9">
        <text>5,6-dihydrouridine(20a) in tRNA + NAD(+) = uridine(20a) in tRNA + NADH + H(+)</text>
        <dbReference type="Rhea" id="RHEA:53348"/>
        <dbReference type="Rhea" id="RHEA-COMP:13535"/>
        <dbReference type="Rhea" id="RHEA-COMP:13536"/>
        <dbReference type="ChEBI" id="CHEBI:15378"/>
        <dbReference type="ChEBI" id="CHEBI:57540"/>
        <dbReference type="ChEBI" id="CHEBI:57945"/>
        <dbReference type="ChEBI" id="CHEBI:65315"/>
        <dbReference type="ChEBI" id="CHEBI:74443"/>
    </reaction>
</comment>
<name>A0A212T1W9_9BURK</name>
<dbReference type="EMBL" id="FYEX01000001">
    <property type="protein sequence ID" value="SNC60048.1"/>
    <property type="molecule type" value="Genomic_DNA"/>
</dbReference>
<dbReference type="OrthoDB" id="9783413at2"/>
<dbReference type="PIRSF" id="PIRSF006621">
    <property type="entry name" value="Dus"/>
    <property type="match status" value="1"/>
</dbReference>
<comment type="function">
    <text evidence="9">Catalyzes the synthesis of 5,6-dihydrouridine (D), a modified base found in the D-loop of most tRNAs, via the reduction of the C5-C6 double bond in target uridines. Specifically modifies U20 and U20a in tRNAs.</text>
</comment>
<organism evidence="14 15">
    <name type="scientific">Polynucleobacter victoriensis</name>
    <dbReference type="NCBI Taxonomy" id="2049319"/>
    <lineage>
        <taxon>Bacteria</taxon>
        <taxon>Pseudomonadati</taxon>
        <taxon>Pseudomonadota</taxon>
        <taxon>Betaproteobacteria</taxon>
        <taxon>Burkholderiales</taxon>
        <taxon>Burkholderiaceae</taxon>
        <taxon>Polynucleobacter</taxon>
    </lineage>
</organism>
<dbReference type="GO" id="GO:0102266">
    <property type="term" value="F:tRNA-dihydrouridine20a synthase activity"/>
    <property type="evidence" value="ECO:0007669"/>
    <property type="project" value="RHEA"/>
</dbReference>
<proteinExistence type="inferred from homology"/>
<feature type="site" description="Interacts with tRNA" evidence="9">
    <location>
        <position position="92"/>
    </location>
</feature>
<accession>A0A212T1W9</accession>
<dbReference type="InterPro" id="IPR001269">
    <property type="entry name" value="DUS_fam"/>
</dbReference>
<evidence type="ECO:0000256" key="7">
    <source>
        <dbReference type="ARBA" id="ARBA00022884"/>
    </source>
</evidence>
<feature type="site" description="Interacts with tRNA; defines subfamily-specific binding signature" evidence="9">
    <location>
        <position position="319"/>
    </location>
</feature>
<keyword evidence="8 9" id="KW-0560">Oxidoreductase</keyword>
<comment type="caution">
    <text evidence="9">Lacks conserved residue(s) required for the propagation of feature annotation.</text>
</comment>
<dbReference type="NCBIfam" id="NF008774">
    <property type="entry name" value="PRK11815.1"/>
    <property type="match status" value="1"/>
</dbReference>
<evidence type="ECO:0000256" key="6">
    <source>
        <dbReference type="ARBA" id="ARBA00022857"/>
    </source>
</evidence>
<evidence type="ECO:0000256" key="9">
    <source>
        <dbReference type="HAMAP-Rule" id="MF_02041"/>
    </source>
</evidence>
<feature type="binding site" evidence="9 12">
    <location>
        <begin position="12"/>
        <end position="14"/>
    </location>
    <ligand>
        <name>FMN</name>
        <dbReference type="ChEBI" id="CHEBI:58210"/>
    </ligand>
</feature>
<dbReference type="Proteomes" id="UP000197215">
    <property type="component" value="Unassembled WGS sequence"/>
</dbReference>
<dbReference type="EC" id="1.3.1.91" evidence="9"/>
<feature type="binding site" evidence="9 12">
    <location>
        <position position="134"/>
    </location>
    <ligand>
        <name>FMN</name>
        <dbReference type="ChEBI" id="CHEBI:58210"/>
    </ligand>
</feature>
<keyword evidence="6 9" id="KW-0521">NADP</keyword>
<protein>
    <recommendedName>
        <fullName evidence="9">tRNA-dihydrouridine(20/20a) synthase</fullName>
        <ecNumber evidence="9">1.3.1.91</ecNumber>
    </recommendedName>
    <alternativeName>
        <fullName evidence="9">U20-specific dihydrouridine synthase</fullName>
        <shortName evidence="9">U20-specific Dus</shortName>
    </alternativeName>
    <alternativeName>
        <fullName evidence="9">tRNA-dihydrouridine synthase A</fullName>
    </alternativeName>
</protein>
<dbReference type="SUPFAM" id="SSF51395">
    <property type="entry name" value="FMN-linked oxidoreductases"/>
    <property type="match status" value="1"/>
</dbReference>
<keyword evidence="3 9" id="KW-0285">Flavoprotein</keyword>
<comment type="catalytic activity">
    <reaction evidence="9">
        <text>5,6-dihydrouridine(20) in tRNA + NAD(+) = uridine(20) in tRNA + NADH + H(+)</text>
        <dbReference type="Rhea" id="RHEA:53340"/>
        <dbReference type="Rhea" id="RHEA-COMP:13533"/>
        <dbReference type="Rhea" id="RHEA-COMP:13534"/>
        <dbReference type="ChEBI" id="CHEBI:15378"/>
        <dbReference type="ChEBI" id="CHEBI:57540"/>
        <dbReference type="ChEBI" id="CHEBI:57945"/>
        <dbReference type="ChEBI" id="CHEBI:65315"/>
        <dbReference type="ChEBI" id="CHEBI:74443"/>
        <dbReference type="EC" id="1.3.1.91"/>
    </reaction>
</comment>
<dbReference type="InterPro" id="IPR004653">
    <property type="entry name" value="DusA"/>
</dbReference>
<evidence type="ECO:0000256" key="5">
    <source>
        <dbReference type="ARBA" id="ARBA00022694"/>
    </source>
</evidence>
<dbReference type="InterPro" id="IPR035587">
    <property type="entry name" value="DUS-like_FMN-bd"/>
</dbReference>
<dbReference type="GO" id="GO:0050660">
    <property type="term" value="F:flavin adenine dinucleotide binding"/>
    <property type="evidence" value="ECO:0007669"/>
    <property type="project" value="InterPro"/>
</dbReference>
<reference evidence="15" key="1">
    <citation type="submission" date="2017-06" db="EMBL/GenBank/DDBJ databases">
        <authorList>
            <person name="Varghese N."/>
            <person name="Submissions S."/>
        </authorList>
    </citation>
    <scope>NUCLEOTIDE SEQUENCE [LARGE SCALE GENOMIC DNA]</scope>
    <source>
        <strain evidence="15">MWH-VicM1</strain>
    </source>
</reference>
<dbReference type="PANTHER" id="PTHR42907:SF1">
    <property type="entry name" value="FMN-LINKED OXIDOREDUCTASES SUPERFAMILY PROTEIN"/>
    <property type="match status" value="1"/>
</dbReference>
<feature type="binding site" evidence="9 12">
    <location>
        <position position="65"/>
    </location>
    <ligand>
        <name>FMN</name>
        <dbReference type="ChEBI" id="CHEBI:58210"/>
    </ligand>
</feature>
<feature type="site" description="Interacts with tRNA" evidence="9">
    <location>
        <position position="187"/>
    </location>
</feature>
<dbReference type="AlphaFoldDB" id="A0A212T1W9"/>
<dbReference type="PANTHER" id="PTHR42907">
    <property type="entry name" value="FMN-LINKED OXIDOREDUCTASES SUPERFAMILY PROTEIN"/>
    <property type="match status" value="1"/>
</dbReference>
<dbReference type="GO" id="GO:0000049">
    <property type="term" value="F:tRNA binding"/>
    <property type="evidence" value="ECO:0007669"/>
    <property type="project" value="UniProtKB-UniRule"/>
</dbReference>
<feature type="active site" description="Proton donor" evidence="9 11">
    <location>
        <position position="95"/>
    </location>
</feature>
<dbReference type="HAMAP" id="MF_02041">
    <property type="entry name" value="DusA_subfam"/>
    <property type="match status" value="1"/>
</dbReference>
<keyword evidence="15" id="KW-1185">Reference proteome</keyword>
<feature type="site" description="Interacts with tRNA; defines subfamily-specific binding signature" evidence="9">
    <location>
        <position position="184"/>
    </location>
</feature>
<dbReference type="Pfam" id="PF01207">
    <property type="entry name" value="Dus"/>
    <property type="match status" value="1"/>
</dbReference>
<evidence type="ECO:0000256" key="8">
    <source>
        <dbReference type="ARBA" id="ARBA00023002"/>
    </source>
</evidence>
<dbReference type="InterPro" id="IPR018517">
    <property type="entry name" value="tRNA_hU_synthase_CS"/>
</dbReference>
<evidence type="ECO:0000256" key="11">
    <source>
        <dbReference type="PIRSR" id="PIRSR006621-1"/>
    </source>
</evidence>
<comment type="cofactor">
    <cofactor evidence="1 9 10 12">
        <name>FMN</name>
        <dbReference type="ChEBI" id="CHEBI:58210"/>
    </cofactor>
</comment>
<comment type="similarity">
    <text evidence="10">Belongs to the dus family.</text>
</comment>
<evidence type="ECO:0000313" key="14">
    <source>
        <dbReference type="EMBL" id="SNC60048.1"/>
    </source>
</evidence>
<keyword evidence="7 9" id="KW-0694">RNA-binding</keyword>
<feature type="binding site" evidence="9 12">
    <location>
        <begin position="216"/>
        <end position="218"/>
    </location>
    <ligand>
        <name>FMN</name>
        <dbReference type="ChEBI" id="CHEBI:58210"/>
    </ligand>
</feature>
<feature type="domain" description="DUS-like FMN-binding" evidence="13">
    <location>
        <begin position="10"/>
        <end position="327"/>
    </location>
</feature>
<keyword evidence="4 9" id="KW-0288">FMN</keyword>
<evidence type="ECO:0000256" key="3">
    <source>
        <dbReference type="ARBA" id="ARBA00022630"/>
    </source>
</evidence>
<evidence type="ECO:0000256" key="1">
    <source>
        <dbReference type="ARBA" id="ARBA00001917"/>
    </source>
</evidence>
<evidence type="ECO:0000259" key="13">
    <source>
        <dbReference type="Pfam" id="PF01207"/>
    </source>
</evidence>
<dbReference type="Gene3D" id="1.20.120.1460">
    <property type="match status" value="1"/>
</dbReference>
<evidence type="ECO:0000256" key="2">
    <source>
        <dbReference type="ARBA" id="ARBA00022555"/>
    </source>
</evidence>
<dbReference type="PROSITE" id="PS01136">
    <property type="entry name" value="UPF0034"/>
    <property type="match status" value="1"/>
</dbReference>
<keyword evidence="2 9" id="KW-0820">tRNA-binding</keyword>
<feature type="binding site" evidence="9 12">
    <location>
        <position position="172"/>
    </location>
    <ligand>
        <name>FMN</name>
        <dbReference type="ChEBI" id="CHEBI:58210"/>
    </ligand>
</feature>
<keyword evidence="12" id="KW-0547">Nucleotide-binding</keyword>
<gene>
    <name evidence="9" type="primary">dusA</name>
    <name evidence="14" type="ORF">SAMN06295916_0196</name>
</gene>
<dbReference type="Gene3D" id="3.20.20.70">
    <property type="entry name" value="Aldolase class I"/>
    <property type="match status" value="1"/>
</dbReference>
<evidence type="ECO:0000256" key="12">
    <source>
        <dbReference type="PIRSR" id="PIRSR006621-2"/>
    </source>
</evidence>
<dbReference type="CDD" id="cd02801">
    <property type="entry name" value="DUS_like_FMN"/>
    <property type="match status" value="1"/>
</dbReference>
<dbReference type="RefSeq" id="WP_088812053.1">
    <property type="nucleotide sequence ID" value="NZ_FYEX01000001.1"/>
</dbReference>
<evidence type="ECO:0000256" key="4">
    <source>
        <dbReference type="ARBA" id="ARBA00022643"/>
    </source>
</evidence>
<dbReference type="GO" id="GO:0102264">
    <property type="term" value="F:tRNA-dihydrouridine20 synthase activity"/>
    <property type="evidence" value="ECO:0007669"/>
    <property type="project" value="UniProtKB-EC"/>
</dbReference>
<dbReference type="InterPro" id="IPR013785">
    <property type="entry name" value="Aldolase_TIM"/>
</dbReference>
<evidence type="ECO:0000256" key="10">
    <source>
        <dbReference type="PIRNR" id="PIRNR006621"/>
    </source>
</evidence>
<comment type="catalytic activity">
    <reaction evidence="9">
        <text>5,6-dihydrouridine(20) in tRNA + NADP(+) = uridine(20) in tRNA + NADPH + H(+)</text>
        <dbReference type="Rhea" id="RHEA:53336"/>
        <dbReference type="Rhea" id="RHEA-COMP:13533"/>
        <dbReference type="Rhea" id="RHEA-COMP:13534"/>
        <dbReference type="ChEBI" id="CHEBI:15378"/>
        <dbReference type="ChEBI" id="CHEBI:57783"/>
        <dbReference type="ChEBI" id="CHEBI:58349"/>
        <dbReference type="ChEBI" id="CHEBI:65315"/>
        <dbReference type="ChEBI" id="CHEBI:74443"/>
        <dbReference type="EC" id="1.3.1.91"/>
    </reaction>
</comment>
<feature type="binding site" evidence="9 12">
    <location>
        <begin position="238"/>
        <end position="239"/>
    </location>
    <ligand>
        <name>FMN</name>
        <dbReference type="ChEBI" id="CHEBI:58210"/>
    </ligand>
</feature>
<evidence type="ECO:0000313" key="15">
    <source>
        <dbReference type="Proteomes" id="UP000197215"/>
    </source>
</evidence>